<evidence type="ECO:0000256" key="1">
    <source>
        <dbReference type="SAM" id="MobiDB-lite"/>
    </source>
</evidence>
<comment type="caution">
    <text evidence="2">The sequence shown here is derived from an EMBL/GenBank/DDBJ whole genome shotgun (WGS) entry which is preliminary data.</text>
</comment>
<evidence type="ECO:0000313" key="3">
    <source>
        <dbReference type="Proteomes" id="UP001049176"/>
    </source>
</evidence>
<dbReference type="Proteomes" id="UP001049176">
    <property type="component" value="Chromosome 2"/>
</dbReference>
<name>A0A9P8AAX3_9AGAR</name>
<gene>
    <name evidence="2" type="ORF">E1B28_003642</name>
</gene>
<dbReference type="RefSeq" id="XP_043012662.1">
    <property type="nucleotide sequence ID" value="XM_043148070.1"/>
</dbReference>
<dbReference type="AlphaFoldDB" id="A0A9P8AAX3"/>
<organism evidence="2 3">
    <name type="scientific">Marasmius oreades</name>
    <name type="common">fairy-ring Marasmius</name>
    <dbReference type="NCBI Taxonomy" id="181124"/>
    <lineage>
        <taxon>Eukaryota</taxon>
        <taxon>Fungi</taxon>
        <taxon>Dikarya</taxon>
        <taxon>Basidiomycota</taxon>
        <taxon>Agaricomycotina</taxon>
        <taxon>Agaricomycetes</taxon>
        <taxon>Agaricomycetidae</taxon>
        <taxon>Agaricales</taxon>
        <taxon>Marasmiineae</taxon>
        <taxon>Marasmiaceae</taxon>
        <taxon>Marasmius</taxon>
    </lineage>
</organism>
<evidence type="ECO:0000313" key="2">
    <source>
        <dbReference type="EMBL" id="KAG7096192.1"/>
    </source>
</evidence>
<sequence>MPRSLSAPGDRNSPPQSRVAETGEYPETQSRMWRTFAGTLSTIIEDFGEDPIEAAHTRTSVGTPASPSYELSLLEEVGKGRATLRAAPSADNSAVHTMSSNPKGVVDSRSPGEGSHGVV</sequence>
<proteinExistence type="predicted"/>
<reference evidence="2" key="1">
    <citation type="journal article" date="2021" name="Genome Biol. Evol.">
        <title>The assembled and annotated genome of the fairy-ring fungus Marasmius oreades.</title>
        <authorList>
            <person name="Hiltunen M."/>
            <person name="Ament-Velasquez S.L."/>
            <person name="Johannesson H."/>
        </authorList>
    </citation>
    <scope>NUCLEOTIDE SEQUENCE</scope>
    <source>
        <strain evidence="2">03SP1</strain>
    </source>
</reference>
<dbReference type="KEGG" id="more:E1B28_003642"/>
<keyword evidence="3" id="KW-1185">Reference proteome</keyword>
<accession>A0A9P8AAX3</accession>
<protein>
    <submittedName>
        <fullName evidence="2">Uncharacterized protein</fullName>
    </submittedName>
</protein>
<dbReference type="GeneID" id="66072718"/>
<dbReference type="EMBL" id="CM032182">
    <property type="protein sequence ID" value="KAG7096192.1"/>
    <property type="molecule type" value="Genomic_DNA"/>
</dbReference>
<feature type="region of interest" description="Disordered" evidence="1">
    <location>
        <begin position="1"/>
        <end position="31"/>
    </location>
</feature>
<feature type="region of interest" description="Disordered" evidence="1">
    <location>
        <begin position="83"/>
        <end position="119"/>
    </location>
</feature>
<feature type="compositionally biased region" description="Polar residues" evidence="1">
    <location>
        <begin position="90"/>
        <end position="102"/>
    </location>
</feature>